<sequence length="246" mass="26150">MKRPAALLDLDGTLHPRTLGAQMLRELLRAGASRDRAAGAALTAIDAIDGRADQSAAFLTTVDEVYVNYTATVTGLPHPMLIQAASRAWQAERHAVFDFVPVLLAELTARGFVLALISGSPQEVVEEAGSALGIPHCYGARVAVVDGHCQGRLERAPGYPGEKTRCLADLTAKVPIDLSRSVALGDSASDIEILNAVGHPVAFEPDQELSTAAHRYGWPTADRDTALRTCVNSIESTSPNPPNRHT</sequence>
<dbReference type="InterPro" id="IPR036412">
    <property type="entry name" value="HAD-like_sf"/>
</dbReference>
<organism evidence="2 3">
    <name type="scientific">Kitasatospora purpeofusca</name>
    <dbReference type="NCBI Taxonomy" id="67352"/>
    <lineage>
        <taxon>Bacteria</taxon>
        <taxon>Bacillati</taxon>
        <taxon>Actinomycetota</taxon>
        <taxon>Actinomycetes</taxon>
        <taxon>Kitasatosporales</taxon>
        <taxon>Streptomycetaceae</taxon>
        <taxon>Kitasatospora</taxon>
    </lineage>
</organism>
<evidence type="ECO:0000313" key="2">
    <source>
        <dbReference type="EMBL" id="WUQ87447.1"/>
    </source>
</evidence>
<dbReference type="PANTHER" id="PTHR43344">
    <property type="entry name" value="PHOSPHOSERINE PHOSPHATASE"/>
    <property type="match status" value="1"/>
</dbReference>
<dbReference type="RefSeq" id="WP_328958005.1">
    <property type="nucleotide sequence ID" value="NZ_CP108110.1"/>
</dbReference>
<dbReference type="Gene3D" id="1.20.1440.100">
    <property type="entry name" value="SG protein - dephosphorylation function"/>
    <property type="match status" value="1"/>
</dbReference>
<dbReference type="Gene3D" id="3.40.50.1000">
    <property type="entry name" value="HAD superfamily/HAD-like"/>
    <property type="match status" value="1"/>
</dbReference>
<dbReference type="Proteomes" id="UP001432222">
    <property type="component" value="Chromosome"/>
</dbReference>
<name>A0ABZ1U8E4_9ACTN</name>
<evidence type="ECO:0000256" key="1">
    <source>
        <dbReference type="ARBA" id="ARBA00009184"/>
    </source>
</evidence>
<dbReference type="InterPro" id="IPR023214">
    <property type="entry name" value="HAD_sf"/>
</dbReference>
<dbReference type="InterPro" id="IPR050582">
    <property type="entry name" value="HAD-like_SerB"/>
</dbReference>
<keyword evidence="3" id="KW-1185">Reference proteome</keyword>
<protein>
    <submittedName>
        <fullName evidence="2">Haloacid dehalogenase-like hydrolase</fullName>
    </submittedName>
</protein>
<comment type="similarity">
    <text evidence="1">Belongs to the HAD-like hydrolase superfamily. SerB family.</text>
</comment>
<evidence type="ECO:0000313" key="3">
    <source>
        <dbReference type="Proteomes" id="UP001432222"/>
    </source>
</evidence>
<proteinExistence type="inferred from homology"/>
<dbReference type="SUPFAM" id="SSF56784">
    <property type="entry name" value="HAD-like"/>
    <property type="match status" value="1"/>
</dbReference>
<accession>A0ABZ1U8E4</accession>
<dbReference type="Pfam" id="PF12710">
    <property type="entry name" value="HAD"/>
    <property type="match status" value="1"/>
</dbReference>
<dbReference type="EMBL" id="CP108110">
    <property type="protein sequence ID" value="WUQ87447.1"/>
    <property type="molecule type" value="Genomic_DNA"/>
</dbReference>
<reference evidence="2" key="1">
    <citation type="submission" date="2022-10" db="EMBL/GenBank/DDBJ databases">
        <title>The complete genomes of actinobacterial strains from the NBC collection.</title>
        <authorList>
            <person name="Joergensen T.S."/>
            <person name="Alvarez Arevalo M."/>
            <person name="Sterndorff E.B."/>
            <person name="Faurdal D."/>
            <person name="Vuksanovic O."/>
            <person name="Mourched A.-S."/>
            <person name="Charusanti P."/>
            <person name="Shaw S."/>
            <person name="Blin K."/>
            <person name="Weber T."/>
        </authorList>
    </citation>
    <scope>NUCLEOTIDE SEQUENCE</scope>
    <source>
        <strain evidence="2">NBC_00222</strain>
    </source>
</reference>
<gene>
    <name evidence="2" type="ORF">OHA16_33460</name>
</gene>